<proteinExistence type="predicted"/>
<evidence type="ECO:0000313" key="1">
    <source>
        <dbReference type="EMBL" id="ALY06873.1"/>
    </source>
</evidence>
<name>A0A1I9KK86_9CAUD</name>
<keyword evidence="2" id="KW-1185">Reference proteome</keyword>
<gene>
    <name evidence="1" type="ORF">SAC12_052</name>
</gene>
<sequence>MILCSYTFSSCRSHRNFLKVLVRMTSRAIAKYFFFHSVTSEPSTNSSGITAIYFPSSRCFINPLLIIMPMISPATLDLLSPII</sequence>
<accession>A0A1I9KK86</accession>
<organism evidence="1 2">
    <name type="scientific">Lactobacillus phage SA-C12</name>
    <dbReference type="NCBI Taxonomy" id="1755697"/>
    <lineage>
        <taxon>Viruses</taxon>
        <taxon>Duplodnaviria</taxon>
        <taxon>Heunggongvirae</taxon>
        <taxon>Uroviricota</taxon>
        <taxon>Caudoviricetes</taxon>
        <taxon>Tybeckvirinae</taxon>
        <taxon>Lenusvirus</taxon>
        <taxon>Lenusvirus SAC12</taxon>
    </lineage>
</organism>
<protein>
    <submittedName>
        <fullName evidence="1">Uncharacterized protein</fullName>
    </submittedName>
</protein>
<reference evidence="1 2" key="1">
    <citation type="submission" date="2015-11" db="EMBL/GenBank/DDBJ databases">
        <title>Lactobacillus brevis bacteriophage SA-C12: a mosaic Myoviridae member.</title>
        <authorList>
            <person name="Mahony J."/>
        </authorList>
    </citation>
    <scope>NUCLEOTIDE SEQUENCE [LARGE SCALE GENOMIC DNA]</scope>
</reference>
<dbReference type="Proteomes" id="UP000223158">
    <property type="component" value="Segment"/>
</dbReference>
<evidence type="ECO:0000313" key="2">
    <source>
        <dbReference type="Proteomes" id="UP000223158"/>
    </source>
</evidence>
<dbReference type="EMBL" id="KU052488">
    <property type="protein sequence ID" value="ALY06873.1"/>
    <property type="molecule type" value="Genomic_DNA"/>
</dbReference>